<gene>
    <name evidence="1" type="ORF">L3Q82_001102</name>
</gene>
<reference evidence="1" key="1">
    <citation type="submission" date="2022-04" db="EMBL/GenBank/DDBJ databases">
        <title>Jade perch genome.</title>
        <authorList>
            <person name="Chao B."/>
        </authorList>
    </citation>
    <scope>NUCLEOTIDE SEQUENCE</scope>
    <source>
        <strain evidence="1">CB-2022</strain>
    </source>
</reference>
<evidence type="ECO:0000313" key="2">
    <source>
        <dbReference type="Proteomes" id="UP000831701"/>
    </source>
</evidence>
<keyword evidence="2" id="KW-1185">Reference proteome</keyword>
<comment type="caution">
    <text evidence="1">The sequence shown here is derived from an EMBL/GenBank/DDBJ whole genome shotgun (WGS) entry which is preliminary data.</text>
</comment>
<proteinExistence type="predicted"/>
<evidence type="ECO:0000313" key="1">
    <source>
        <dbReference type="EMBL" id="KAI3364922.1"/>
    </source>
</evidence>
<sequence>MLTACGWTPRGTAQRSCCCGELEICGRGKEFVAVRVQDPRVQNEGSWNSYVDYKIFLHTNSKAFTAKTSCVRRRYSEFVWLKKKLQKNSGLVPVPDLPGKSFFSFNNDDFLEGRRKGLQAFLDKVVHMTVCLSDSQLHLFLQTQLPVGHIQDCVQGHTPYTVTDAILTYASSNRGLAQAQEDDPIKEPSLTISYESMESPAPHQPYLQAKESFSPELVACSNSDPLDSLLQLCDKDTVGLQHKDKSSLRILQRNNQLEAVVEDRGPAEATFFLGDGQDDPDSLSPAGQTQQTSCQIQTPVEVHSPVGTGLEENSRPVYKVLENESVMTVDPEEKDDQLESFEEVTIEKVNSETETCVNSVAILDLKESGLQKDVLENVCSEKQVLGNGVNGLEEVCSTEGHREERRSHSSQKRLTVTLFNKLDQKQGEQESELVGTKDESDEDSHSLPSSNGSIVQVSDEESFCDDTEDSIQAANGFMKNEEVTHNILDLHMNGCPVEREYISVVEAEDLRYTTNISEFGRSLDFNSAVSGDRDLTENSDFSILETSRGPGLADSKCPEQDALPSLSLDASEESHEVEHPERCNAMAGAKNRRISAHCGSMIGQVV</sequence>
<name>A0ACB8WAP5_9TELE</name>
<protein>
    <submittedName>
        <fullName evidence="1">Uncharacterized protein</fullName>
    </submittedName>
</protein>
<organism evidence="1 2">
    <name type="scientific">Scortum barcoo</name>
    <name type="common">barcoo grunter</name>
    <dbReference type="NCBI Taxonomy" id="214431"/>
    <lineage>
        <taxon>Eukaryota</taxon>
        <taxon>Metazoa</taxon>
        <taxon>Chordata</taxon>
        <taxon>Craniata</taxon>
        <taxon>Vertebrata</taxon>
        <taxon>Euteleostomi</taxon>
        <taxon>Actinopterygii</taxon>
        <taxon>Neopterygii</taxon>
        <taxon>Teleostei</taxon>
        <taxon>Neoteleostei</taxon>
        <taxon>Acanthomorphata</taxon>
        <taxon>Eupercaria</taxon>
        <taxon>Centrarchiformes</taxon>
        <taxon>Terapontoidei</taxon>
        <taxon>Terapontidae</taxon>
        <taxon>Scortum</taxon>
    </lineage>
</organism>
<dbReference type="EMBL" id="CM041542">
    <property type="protein sequence ID" value="KAI3364922.1"/>
    <property type="molecule type" value="Genomic_DNA"/>
</dbReference>
<dbReference type="Proteomes" id="UP000831701">
    <property type="component" value="Chromosome 12"/>
</dbReference>
<accession>A0ACB8WAP5</accession>